<evidence type="ECO:0000256" key="11">
    <source>
        <dbReference type="ARBA" id="ARBA00023264"/>
    </source>
</evidence>
<dbReference type="InterPro" id="IPR005218">
    <property type="entry name" value="Diacylglycerol/lipid_kinase"/>
</dbReference>
<keyword evidence="5" id="KW-0547">Nucleotide-binding</keyword>
<dbReference type="Proteomes" id="UP000824014">
    <property type="component" value="Unassembled WGS sequence"/>
</dbReference>
<evidence type="ECO:0000256" key="2">
    <source>
        <dbReference type="ARBA" id="ARBA00022516"/>
    </source>
</evidence>
<dbReference type="SUPFAM" id="SSF111331">
    <property type="entry name" value="NAD kinase/diacylglycerol kinase-like"/>
    <property type="match status" value="1"/>
</dbReference>
<comment type="caution">
    <text evidence="13">The sequence shown here is derived from an EMBL/GenBank/DDBJ whole genome shotgun (WGS) entry which is preliminary data.</text>
</comment>
<evidence type="ECO:0000256" key="1">
    <source>
        <dbReference type="ARBA" id="ARBA00001946"/>
    </source>
</evidence>
<evidence type="ECO:0000313" key="14">
    <source>
        <dbReference type="Proteomes" id="UP000824014"/>
    </source>
</evidence>
<organism evidence="13 14">
    <name type="scientific">Candidatus Tidjanibacter faecipullorum</name>
    <dbReference type="NCBI Taxonomy" id="2838766"/>
    <lineage>
        <taxon>Bacteria</taxon>
        <taxon>Pseudomonadati</taxon>
        <taxon>Bacteroidota</taxon>
        <taxon>Bacteroidia</taxon>
        <taxon>Bacteroidales</taxon>
        <taxon>Rikenellaceae</taxon>
        <taxon>Tidjanibacter</taxon>
    </lineage>
</organism>
<dbReference type="PROSITE" id="PS50146">
    <property type="entry name" value="DAGK"/>
    <property type="match status" value="1"/>
</dbReference>
<dbReference type="Gene3D" id="3.40.50.10330">
    <property type="entry name" value="Probable inorganic polyphosphate/atp-NAD kinase, domain 1"/>
    <property type="match status" value="1"/>
</dbReference>
<keyword evidence="2" id="KW-0444">Lipid biosynthesis</keyword>
<dbReference type="SMART" id="SM00046">
    <property type="entry name" value="DAGKc"/>
    <property type="match status" value="1"/>
</dbReference>
<evidence type="ECO:0000256" key="9">
    <source>
        <dbReference type="ARBA" id="ARBA00023098"/>
    </source>
</evidence>
<dbReference type="GO" id="GO:0008654">
    <property type="term" value="P:phospholipid biosynthetic process"/>
    <property type="evidence" value="ECO:0007669"/>
    <property type="project" value="UniProtKB-KW"/>
</dbReference>
<protein>
    <submittedName>
        <fullName evidence="13">YegS/Rv2252/BmrU family lipid kinase</fullName>
    </submittedName>
</protein>
<dbReference type="InterPro" id="IPR016064">
    <property type="entry name" value="NAD/diacylglycerol_kinase_sf"/>
</dbReference>
<dbReference type="PANTHER" id="PTHR12358:SF106">
    <property type="entry name" value="LIPID KINASE YEGS"/>
    <property type="match status" value="1"/>
</dbReference>
<dbReference type="GO" id="GO:0046872">
    <property type="term" value="F:metal ion binding"/>
    <property type="evidence" value="ECO:0007669"/>
    <property type="project" value="UniProtKB-KW"/>
</dbReference>
<evidence type="ECO:0000256" key="4">
    <source>
        <dbReference type="ARBA" id="ARBA00022723"/>
    </source>
</evidence>
<evidence type="ECO:0000259" key="12">
    <source>
        <dbReference type="PROSITE" id="PS50146"/>
    </source>
</evidence>
<dbReference type="AlphaFoldDB" id="A0A9D2DEA1"/>
<keyword evidence="8" id="KW-0460">Magnesium</keyword>
<keyword evidence="11" id="KW-1208">Phospholipid metabolism</keyword>
<keyword evidence="4" id="KW-0479">Metal-binding</keyword>
<dbReference type="Gene3D" id="2.60.200.40">
    <property type="match status" value="1"/>
</dbReference>
<dbReference type="NCBIfam" id="TIGR00147">
    <property type="entry name" value="YegS/Rv2252/BmrU family lipid kinase"/>
    <property type="match status" value="1"/>
</dbReference>
<dbReference type="InterPro" id="IPR017438">
    <property type="entry name" value="ATP-NAD_kinase_N"/>
</dbReference>
<accession>A0A9D2DEA1</accession>
<evidence type="ECO:0000313" key="13">
    <source>
        <dbReference type="EMBL" id="HIZ15324.1"/>
    </source>
</evidence>
<name>A0A9D2DEA1_9BACT</name>
<dbReference type="GO" id="GO:0004143">
    <property type="term" value="F:ATP-dependent diacylglycerol kinase activity"/>
    <property type="evidence" value="ECO:0007669"/>
    <property type="project" value="TreeGrafter"/>
</dbReference>
<proteinExistence type="predicted"/>
<keyword evidence="3" id="KW-0808">Transferase</keyword>
<evidence type="ECO:0000256" key="8">
    <source>
        <dbReference type="ARBA" id="ARBA00022842"/>
    </source>
</evidence>
<comment type="cofactor">
    <cofactor evidence="1">
        <name>Mg(2+)</name>
        <dbReference type="ChEBI" id="CHEBI:18420"/>
    </cofactor>
</comment>
<evidence type="ECO:0000256" key="10">
    <source>
        <dbReference type="ARBA" id="ARBA00023209"/>
    </source>
</evidence>
<evidence type="ECO:0000256" key="5">
    <source>
        <dbReference type="ARBA" id="ARBA00022741"/>
    </source>
</evidence>
<dbReference type="InterPro" id="IPR050187">
    <property type="entry name" value="Lipid_Phosphate_FormReg"/>
</dbReference>
<dbReference type="EMBL" id="DXCC01000017">
    <property type="protein sequence ID" value="HIZ15324.1"/>
    <property type="molecule type" value="Genomic_DNA"/>
</dbReference>
<gene>
    <name evidence="13" type="ORF">H9816_05390</name>
</gene>
<sequence>MLRNVLFLYNPASGDHPVTDYLDDIVACYQDHGYRMTLYRLRFDDTDRLTIEAAASESFDHLLLAGGDGTLNYLVNHIKACGPDIPIAVLPVGTANDFATLLGMPQDPMEACRAILEGAVQPVDLGIANGRYFVNVFSCGLFTDVSQKTPTAWKNNLGKIAYYINGIGDLPRFRSMDLSIRTDGGDFDGKAVIFFVFNGRTAGTLPIAYQSEGDDGLLDVLILKGDSPLTPLRTAMRYLPNIVLRKGYPSGIVHIKCSHLHALSTRDEHTDMDGQPGPSFPIDIRCAHNALRVIVPPKAMQRALWTETLPTLPGRNGAKQ</sequence>
<dbReference type="Pfam" id="PF00781">
    <property type="entry name" value="DAGK_cat"/>
    <property type="match status" value="1"/>
</dbReference>
<dbReference type="InterPro" id="IPR001206">
    <property type="entry name" value="Diacylglycerol_kinase_cat_dom"/>
</dbReference>
<keyword evidence="7" id="KW-0067">ATP-binding</keyword>
<keyword evidence="10" id="KW-0594">Phospholipid biosynthesis</keyword>
<dbReference type="PANTHER" id="PTHR12358">
    <property type="entry name" value="SPHINGOSINE KINASE"/>
    <property type="match status" value="1"/>
</dbReference>
<dbReference type="GO" id="GO:0005886">
    <property type="term" value="C:plasma membrane"/>
    <property type="evidence" value="ECO:0007669"/>
    <property type="project" value="TreeGrafter"/>
</dbReference>
<dbReference type="InterPro" id="IPR045540">
    <property type="entry name" value="YegS/DAGK_C"/>
</dbReference>
<reference evidence="13" key="2">
    <citation type="submission" date="2021-04" db="EMBL/GenBank/DDBJ databases">
        <authorList>
            <person name="Gilroy R."/>
        </authorList>
    </citation>
    <scope>NUCLEOTIDE SEQUENCE</scope>
    <source>
        <strain evidence="13">ChiHjej11B10-19426</strain>
    </source>
</reference>
<dbReference type="Pfam" id="PF19279">
    <property type="entry name" value="YegS_C"/>
    <property type="match status" value="1"/>
</dbReference>
<dbReference type="GO" id="GO:0005524">
    <property type="term" value="F:ATP binding"/>
    <property type="evidence" value="ECO:0007669"/>
    <property type="project" value="UniProtKB-KW"/>
</dbReference>
<keyword evidence="9" id="KW-0443">Lipid metabolism</keyword>
<keyword evidence="6 13" id="KW-0418">Kinase</keyword>
<evidence type="ECO:0000256" key="3">
    <source>
        <dbReference type="ARBA" id="ARBA00022679"/>
    </source>
</evidence>
<feature type="domain" description="DAGKc" evidence="12">
    <location>
        <begin position="1"/>
        <end position="132"/>
    </location>
</feature>
<evidence type="ECO:0000256" key="6">
    <source>
        <dbReference type="ARBA" id="ARBA00022777"/>
    </source>
</evidence>
<reference evidence="13" key="1">
    <citation type="journal article" date="2021" name="PeerJ">
        <title>Extensive microbial diversity within the chicken gut microbiome revealed by metagenomics and culture.</title>
        <authorList>
            <person name="Gilroy R."/>
            <person name="Ravi A."/>
            <person name="Getino M."/>
            <person name="Pursley I."/>
            <person name="Horton D.L."/>
            <person name="Alikhan N.F."/>
            <person name="Baker D."/>
            <person name="Gharbi K."/>
            <person name="Hall N."/>
            <person name="Watson M."/>
            <person name="Adriaenssens E.M."/>
            <person name="Foster-Nyarko E."/>
            <person name="Jarju S."/>
            <person name="Secka A."/>
            <person name="Antonio M."/>
            <person name="Oren A."/>
            <person name="Chaudhuri R.R."/>
            <person name="La Ragione R."/>
            <person name="Hildebrand F."/>
            <person name="Pallen M.J."/>
        </authorList>
    </citation>
    <scope>NUCLEOTIDE SEQUENCE</scope>
    <source>
        <strain evidence="13">ChiHjej11B10-19426</strain>
    </source>
</reference>
<evidence type="ECO:0000256" key="7">
    <source>
        <dbReference type="ARBA" id="ARBA00022840"/>
    </source>
</evidence>